<gene>
    <name evidence="3" type="ORF">PENSTE_c006G02888</name>
</gene>
<evidence type="ECO:0000313" key="3">
    <source>
        <dbReference type="EMBL" id="OQE25093.1"/>
    </source>
</evidence>
<proteinExistence type="predicted"/>
<dbReference type="EMBL" id="MLKD01000006">
    <property type="protein sequence ID" value="OQE25093.1"/>
    <property type="molecule type" value="Genomic_DNA"/>
</dbReference>
<feature type="chain" id="PRO_5010700468" evidence="2">
    <location>
        <begin position="23"/>
        <end position="304"/>
    </location>
</feature>
<keyword evidence="2" id="KW-0732">Signal</keyword>
<dbReference type="OrthoDB" id="4352075at2759"/>
<organism evidence="3 4">
    <name type="scientific">Penicillium steckii</name>
    <dbReference type="NCBI Taxonomy" id="303698"/>
    <lineage>
        <taxon>Eukaryota</taxon>
        <taxon>Fungi</taxon>
        <taxon>Dikarya</taxon>
        <taxon>Ascomycota</taxon>
        <taxon>Pezizomycotina</taxon>
        <taxon>Eurotiomycetes</taxon>
        <taxon>Eurotiomycetidae</taxon>
        <taxon>Eurotiales</taxon>
        <taxon>Aspergillaceae</taxon>
        <taxon>Penicillium</taxon>
    </lineage>
</organism>
<feature type="region of interest" description="Disordered" evidence="1">
    <location>
        <begin position="172"/>
        <end position="225"/>
    </location>
</feature>
<protein>
    <submittedName>
        <fullName evidence="3">Uncharacterized protein</fullName>
    </submittedName>
</protein>
<evidence type="ECO:0000313" key="4">
    <source>
        <dbReference type="Proteomes" id="UP000191285"/>
    </source>
</evidence>
<reference evidence="4" key="1">
    <citation type="journal article" date="2017" name="Nat. Microbiol.">
        <title>Global analysis of biosynthetic gene clusters reveals vast potential of secondary metabolite production in Penicillium species.</title>
        <authorList>
            <person name="Nielsen J.C."/>
            <person name="Grijseels S."/>
            <person name="Prigent S."/>
            <person name="Ji B."/>
            <person name="Dainat J."/>
            <person name="Nielsen K.F."/>
            <person name="Frisvad J.C."/>
            <person name="Workman M."/>
            <person name="Nielsen J."/>
        </authorList>
    </citation>
    <scope>NUCLEOTIDE SEQUENCE [LARGE SCALE GENOMIC DNA]</scope>
    <source>
        <strain evidence="4">IBT 24891</strain>
    </source>
</reference>
<comment type="caution">
    <text evidence="3">The sequence shown here is derived from an EMBL/GenBank/DDBJ whole genome shotgun (WGS) entry which is preliminary data.</text>
</comment>
<sequence>MADLSYASLVCWFMLVIKQATPISIPQPSPDNHTTTNNHHRSAKMHLTLLTLLAAGTSAQFVQSFVPQVAHAYGLEAEGQWHQINNQHPTPAPTPSTMMSMASGKKNSIRPMASSMPYVSGMFAAPMSTHSHAHSYGHGHGYAAYQSTPSQQYYMATPTPSHRPIHSLHLHQAPPQPSANHGPAVAPDTHVGVPAGGMGVPPSAEAPAPLNQAPQSEMQDEAEDLPMGPQSNIAPVDNLAPLSPGNNVAPTHNHHKFGADKGNAFCLGQCFPSAEEAQCGPPYGSAQLQSEGCYTCCFSPQENW</sequence>
<dbReference type="Proteomes" id="UP000191285">
    <property type="component" value="Unassembled WGS sequence"/>
</dbReference>
<keyword evidence="4" id="KW-1185">Reference proteome</keyword>
<dbReference type="AlphaFoldDB" id="A0A1V6THM4"/>
<evidence type="ECO:0000256" key="1">
    <source>
        <dbReference type="SAM" id="MobiDB-lite"/>
    </source>
</evidence>
<dbReference type="STRING" id="303698.A0A1V6THM4"/>
<feature type="signal peptide" evidence="2">
    <location>
        <begin position="1"/>
        <end position="22"/>
    </location>
</feature>
<name>A0A1V6THM4_9EURO</name>
<evidence type="ECO:0000256" key="2">
    <source>
        <dbReference type="SAM" id="SignalP"/>
    </source>
</evidence>
<accession>A0A1V6THM4</accession>